<dbReference type="SUPFAM" id="SSF53223">
    <property type="entry name" value="Aminoacid dehydrogenase-like, N-terminal domain"/>
    <property type="match status" value="1"/>
</dbReference>
<dbReference type="EMBL" id="FRAC01000007">
    <property type="protein sequence ID" value="SHJ83268.1"/>
    <property type="molecule type" value="Genomic_DNA"/>
</dbReference>
<reference evidence="4 5" key="1">
    <citation type="submission" date="2016-11" db="EMBL/GenBank/DDBJ databases">
        <authorList>
            <person name="Jaros S."/>
            <person name="Januszkiewicz K."/>
            <person name="Wedrychowicz H."/>
        </authorList>
    </citation>
    <scope>NUCLEOTIDE SEQUENCE [LARGE SCALE GENOMIC DNA]</scope>
    <source>
        <strain evidence="4 5">DSM 15929</strain>
    </source>
</reference>
<protein>
    <submittedName>
        <fullName evidence="4">Shikimate dehydrogenase</fullName>
    </submittedName>
</protein>
<dbReference type="OrthoDB" id="9792692at2"/>
<dbReference type="Gene3D" id="3.40.50.10860">
    <property type="entry name" value="Leucine Dehydrogenase, chain A, domain 1"/>
    <property type="match status" value="1"/>
</dbReference>
<dbReference type="InterPro" id="IPR013708">
    <property type="entry name" value="Shikimate_DH-bd_N"/>
</dbReference>
<evidence type="ECO:0000259" key="3">
    <source>
        <dbReference type="Pfam" id="PF08501"/>
    </source>
</evidence>
<dbReference type="CDD" id="cd01065">
    <property type="entry name" value="NAD_bind_Shikimate_DH"/>
    <property type="match status" value="1"/>
</dbReference>
<dbReference type="GO" id="GO:0019632">
    <property type="term" value="P:shikimate metabolic process"/>
    <property type="evidence" value="ECO:0007669"/>
    <property type="project" value="TreeGrafter"/>
</dbReference>
<accession>A0A1M6MIK6</accession>
<name>A0A1M6MIK6_9FIRM</name>
<dbReference type="PANTHER" id="PTHR21089">
    <property type="entry name" value="SHIKIMATE DEHYDROGENASE"/>
    <property type="match status" value="1"/>
</dbReference>
<dbReference type="GO" id="GO:0005829">
    <property type="term" value="C:cytosol"/>
    <property type="evidence" value="ECO:0007669"/>
    <property type="project" value="TreeGrafter"/>
</dbReference>
<dbReference type="GO" id="GO:0009423">
    <property type="term" value="P:chorismate biosynthetic process"/>
    <property type="evidence" value="ECO:0007669"/>
    <property type="project" value="TreeGrafter"/>
</dbReference>
<gene>
    <name evidence="4" type="ORF">SAMN02745136_01026</name>
</gene>
<dbReference type="InterPro" id="IPR022893">
    <property type="entry name" value="Shikimate_DH_fam"/>
</dbReference>
<dbReference type="InterPro" id="IPR036291">
    <property type="entry name" value="NAD(P)-bd_dom_sf"/>
</dbReference>
<dbReference type="InterPro" id="IPR046346">
    <property type="entry name" value="Aminoacid_DH-like_N_sf"/>
</dbReference>
<dbReference type="Gene3D" id="3.40.50.720">
    <property type="entry name" value="NAD(P)-binding Rossmann-like Domain"/>
    <property type="match status" value="1"/>
</dbReference>
<dbReference type="AlphaFoldDB" id="A0A1M6MIK6"/>
<dbReference type="GO" id="GO:0050661">
    <property type="term" value="F:NADP binding"/>
    <property type="evidence" value="ECO:0007669"/>
    <property type="project" value="TreeGrafter"/>
</dbReference>
<keyword evidence="5" id="KW-1185">Reference proteome</keyword>
<dbReference type="SUPFAM" id="SSF51735">
    <property type="entry name" value="NAD(P)-binding Rossmann-fold domains"/>
    <property type="match status" value="1"/>
</dbReference>
<dbReference type="STRING" id="1121322.SAMN02745136_01026"/>
<keyword evidence="2" id="KW-0057">Aromatic amino acid biosynthesis</keyword>
<keyword evidence="2" id="KW-0028">Amino-acid biosynthesis</keyword>
<proteinExistence type="predicted"/>
<dbReference type="GO" id="GO:0004764">
    <property type="term" value="F:shikimate 3-dehydrogenase (NADP+) activity"/>
    <property type="evidence" value="ECO:0007669"/>
    <property type="project" value="InterPro"/>
</dbReference>
<dbReference type="RefSeq" id="WP_073273547.1">
    <property type="nucleotide sequence ID" value="NZ_FRAC01000007.1"/>
</dbReference>
<dbReference type="Proteomes" id="UP000184386">
    <property type="component" value="Unassembled WGS sequence"/>
</dbReference>
<dbReference type="GO" id="GO:0009073">
    <property type="term" value="P:aromatic amino acid family biosynthetic process"/>
    <property type="evidence" value="ECO:0007669"/>
    <property type="project" value="UniProtKB-KW"/>
</dbReference>
<evidence type="ECO:0000313" key="4">
    <source>
        <dbReference type="EMBL" id="SHJ83268.1"/>
    </source>
</evidence>
<evidence type="ECO:0000313" key="5">
    <source>
        <dbReference type="Proteomes" id="UP000184386"/>
    </source>
</evidence>
<organism evidence="4 5">
    <name type="scientific">Anaerocolumna jejuensis DSM 15929</name>
    <dbReference type="NCBI Taxonomy" id="1121322"/>
    <lineage>
        <taxon>Bacteria</taxon>
        <taxon>Bacillati</taxon>
        <taxon>Bacillota</taxon>
        <taxon>Clostridia</taxon>
        <taxon>Lachnospirales</taxon>
        <taxon>Lachnospiraceae</taxon>
        <taxon>Anaerocolumna</taxon>
    </lineage>
</organism>
<feature type="domain" description="Shikimate dehydrogenase substrate binding N-terminal" evidence="3">
    <location>
        <begin position="5"/>
        <end position="85"/>
    </location>
</feature>
<evidence type="ECO:0000256" key="2">
    <source>
        <dbReference type="ARBA" id="ARBA00023141"/>
    </source>
</evidence>
<dbReference type="PANTHER" id="PTHR21089:SF1">
    <property type="entry name" value="BIFUNCTIONAL 3-DEHYDROQUINATE DEHYDRATASE_SHIKIMATE DEHYDROGENASE, CHLOROPLASTIC"/>
    <property type="match status" value="1"/>
</dbReference>
<dbReference type="Pfam" id="PF08501">
    <property type="entry name" value="Shikimate_dh_N"/>
    <property type="match status" value="1"/>
</dbReference>
<evidence type="ECO:0000256" key="1">
    <source>
        <dbReference type="ARBA" id="ARBA00004871"/>
    </source>
</evidence>
<sequence length="264" mass="29412">MDYGLIGEKLGHSFSKPIHEKLMRYHNVKDYSYGIRPVPRDEFAEFMEKKDFKAINVTIPYKSDVIPYLSEIDEHAEKIGAVNTIVNRSGRLCGYNTDFYGFLYTLKYHAMDVRDKKVFVLGNGGAAKAVLAVLSYLGASEIVIVKYRKDTGCITYEEALENHRDVSYIINTSPVGMYPGTDATPMDLTPYTGLKGVVDIIYNPLKTKLLLQAESLGLPAVNGLEMLIAQAKQAVEIFLDTAITDNAIQDIFNEMMTELGKGTA</sequence>
<comment type="pathway">
    <text evidence="1">Metabolic intermediate biosynthesis; chorismate biosynthesis; chorismate from D-erythrose 4-phosphate and phosphoenolpyruvate: step 4/7.</text>
</comment>